<feature type="region of interest" description="Disordered" evidence="2">
    <location>
        <begin position="801"/>
        <end position="825"/>
    </location>
</feature>
<keyword evidence="4" id="KW-1185">Reference proteome</keyword>
<dbReference type="PROSITE" id="PS50082">
    <property type="entry name" value="WD_REPEATS_2"/>
    <property type="match status" value="1"/>
</dbReference>
<dbReference type="PANTHER" id="PTHR45589:SF1">
    <property type="entry name" value="WD REPEAT DOMAIN 62, ISOFORM G"/>
    <property type="match status" value="1"/>
</dbReference>
<reference evidence="3" key="1">
    <citation type="journal article" date="2020" name="Stud. Mycol.">
        <title>101 Dothideomycetes genomes: a test case for predicting lifestyles and emergence of pathogens.</title>
        <authorList>
            <person name="Haridas S."/>
            <person name="Albert R."/>
            <person name="Binder M."/>
            <person name="Bloem J."/>
            <person name="Labutti K."/>
            <person name="Salamov A."/>
            <person name="Andreopoulos B."/>
            <person name="Baker S."/>
            <person name="Barry K."/>
            <person name="Bills G."/>
            <person name="Bluhm B."/>
            <person name="Cannon C."/>
            <person name="Castanera R."/>
            <person name="Culley D."/>
            <person name="Daum C."/>
            <person name="Ezra D."/>
            <person name="Gonzalez J."/>
            <person name="Henrissat B."/>
            <person name="Kuo A."/>
            <person name="Liang C."/>
            <person name="Lipzen A."/>
            <person name="Lutzoni F."/>
            <person name="Magnuson J."/>
            <person name="Mondo S."/>
            <person name="Nolan M."/>
            <person name="Ohm R."/>
            <person name="Pangilinan J."/>
            <person name="Park H.-J."/>
            <person name="Ramirez L."/>
            <person name="Alfaro M."/>
            <person name="Sun H."/>
            <person name="Tritt A."/>
            <person name="Yoshinaga Y."/>
            <person name="Zwiers L.-H."/>
            <person name="Turgeon B."/>
            <person name="Goodwin S."/>
            <person name="Spatafora J."/>
            <person name="Crous P."/>
            <person name="Grigoriev I."/>
        </authorList>
    </citation>
    <scope>NUCLEOTIDE SEQUENCE</scope>
    <source>
        <strain evidence="3">CBS 113979</strain>
    </source>
</reference>
<feature type="compositionally biased region" description="Polar residues" evidence="2">
    <location>
        <begin position="20"/>
        <end position="36"/>
    </location>
</feature>
<evidence type="ECO:0000313" key="3">
    <source>
        <dbReference type="EMBL" id="KAF1991417.1"/>
    </source>
</evidence>
<feature type="region of interest" description="Disordered" evidence="2">
    <location>
        <begin position="1091"/>
        <end position="1142"/>
    </location>
</feature>
<feature type="compositionally biased region" description="Low complexity" evidence="2">
    <location>
        <begin position="931"/>
        <end position="956"/>
    </location>
</feature>
<feature type="region of interest" description="Disordered" evidence="2">
    <location>
        <begin position="131"/>
        <end position="152"/>
    </location>
</feature>
<dbReference type="SUPFAM" id="SSF50978">
    <property type="entry name" value="WD40 repeat-like"/>
    <property type="match status" value="1"/>
</dbReference>
<dbReference type="AlphaFoldDB" id="A0A6G1HEB8"/>
<feature type="compositionally biased region" description="Basic and acidic residues" evidence="2">
    <location>
        <begin position="1091"/>
        <end position="1105"/>
    </location>
</feature>
<dbReference type="InterPro" id="IPR015943">
    <property type="entry name" value="WD40/YVTN_repeat-like_dom_sf"/>
</dbReference>
<dbReference type="InterPro" id="IPR011047">
    <property type="entry name" value="Quinoprotein_ADH-like_sf"/>
</dbReference>
<dbReference type="Pfam" id="PF00400">
    <property type="entry name" value="WD40"/>
    <property type="match status" value="3"/>
</dbReference>
<name>A0A6G1HEB8_9PEZI</name>
<evidence type="ECO:0000256" key="2">
    <source>
        <dbReference type="SAM" id="MobiDB-lite"/>
    </source>
</evidence>
<dbReference type="InterPro" id="IPR001680">
    <property type="entry name" value="WD40_rpt"/>
</dbReference>
<feature type="repeat" description="WD" evidence="1">
    <location>
        <begin position="204"/>
        <end position="247"/>
    </location>
</feature>
<dbReference type="EMBL" id="ML977139">
    <property type="protein sequence ID" value="KAF1991417.1"/>
    <property type="molecule type" value="Genomic_DNA"/>
</dbReference>
<feature type="region of interest" description="Disordered" evidence="2">
    <location>
        <begin position="837"/>
        <end position="956"/>
    </location>
</feature>
<dbReference type="SMART" id="SM00320">
    <property type="entry name" value="WD40"/>
    <property type="match status" value="7"/>
</dbReference>
<protein>
    <submittedName>
        <fullName evidence="3">WD40 repeat-like protein</fullName>
    </submittedName>
</protein>
<dbReference type="Proteomes" id="UP000800041">
    <property type="component" value="Unassembled WGS sequence"/>
</dbReference>
<feature type="compositionally biased region" description="Low complexity" evidence="2">
    <location>
        <begin position="884"/>
        <end position="898"/>
    </location>
</feature>
<dbReference type="InterPro" id="IPR052779">
    <property type="entry name" value="WDR62"/>
</dbReference>
<gene>
    <name evidence="3" type="ORF">K402DRAFT_346077</name>
</gene>
<feature type="region of interest" description="Disordered" evidence="2">
    <location>
        <begin position="97"/>
        <end position="118"/>
    </location>
</feature>
<dbReference type="InterPro" id="IPR036322">
    <property type="entry name" value="WD40_repeat_dom_sf"/>
</dbReference>
<feature type="compositionally biased region" description="Basic and acidic residues" evidence="2">
    <location>
        <begin position="1132"/>
        <end position="1142"/>
    </location>
</feature>
<feature type="compositionally biased region" description="Polar residues" evidence="2">
    <location>
        <begin position="99"/>
        <end position="115"/>
    </location>
</feature>
<feature type="region of interest" description="Disordered" evidence="2">
    <location>
        <begin position="16"/>
        <end position="41"/>
    </location>
</feature>
<accession>A0A6G1HEB8</accession>
<proteinExistence type="predicted"/>
<dbReference type="Gene3D" id="2.130.10.10">
    <property type="entry name" value="YVTN repeat-like/Quinoprotein amine dehydrogenase"/>
    <property type="match status" value="4"/>
</dbReference>
<keyword evidence="1" id="KW-0853">WD repeat</keyword>
<evidence type="ECO:0000256" key="1">
    <source>
        <dbReference type="PROSITE-ProRule" id="PRU00221"/>
    </source>
</evidence>
<sequence>MSLTPSNPRMNASLALRMTPANSPLTRLTSRSPTKTSRSDGVLSLKQVIGSTNSSANAFDTLQSARSVAFTAGAAAVVASFDDDLRITQRFYRARPTAVPQNPTPSIYGPSTPTTAGADARSRTAASLQNAGIGNSPFTAGGGEWTDSPGGKTWSARERVKAATCVSFSPDGKFLAVGETGYKPRVLVFSAATDASRDTPLTCLSDHYFGVRCVAFSPDSQYLASLGASNDGYLYIWSINTKTGSATLFASNRCSNNVTRIAWMGRSLVTIGTRHVKMWRVDPASDASASRTGPSDPPGYISPSNKILQGRNCLLGPLLDTTFTTVTIIDPSKAVICSEKGDICLLDDSTGKQSLDKIANSAFSIKAGTLSGENQFLATGKDGAMCLYNVTEWSSSAQMDAIRSIPAFIQSNPESDSRPCHFVALAPFLDHLISVDSQGGIKLRNVQFEESNDLLGPTIQELPAHGGSVLGVQPVAVPNSIDASFLTWTADGSIFFWSDTGAFRTSKRVELEQLEGYDNSTANELKVVRLLSGKSGLVTGDKYGVFRILDQTSGDVTFTCKAHSGEITDIAIYEGPRTFIACSGRDRTVQVFQEKNDSWELLQTLDEHVGAVIKLLFSSNGKRLLSCSSDRTVVLREAVSREDDGDVDTAYLIVRTITLKASPMSMILDPDQENILIVSTMDRGVHRYALRTGHSLSSFKASDSEGGDAVVLSAMVLVPSSLGSPLLAGVSSTDKSIRLYDDSGSLVGRDWGHTEGVTAICLIESKPDEGEGSQAQKSLVTVAVDGTIFVWNTTRSPRRQDLSQSMELMGVSTPRKDLIANKPPLRRVLSQSEIARFQKSGDDISPVSTPTGNRSPKVRKRVSSKFSLAQAPRLDPSPMPRPALLPSSLSASEVSNRRASVRRRSPSPSSPPRNIQRSMNKRPSMNFQSRTKSLNHNNTNNDTNSHTSTTNTTTLTPSTEAVCRALRTYRKKLASTPDIPLDTATIRELDRELKLTARAVGEKAIKSKQPGVDEQVLVKLLDQYSERLVEMLDLKLMNVFAKQSTGGATAAAAAGAGAASETVGAGVGVAAGGAVVEMEVGVGAEPGVAEAGERERVVEGEKRDWNLAASGNDGKSDCGLRGGFEGSAQAINRKENEPPARL</sequence>
<dbReference type="PANTHER" id="PTHR45589">
    <property type="entry name" value="WD REPEAT DOMAIN 62, ISOFORM G"/>
    <property type="match status" value="1"/>
</dbReference>
<feature type="compositionally biased region" description="Polar residues" evidence="2">
    <location>
        <begin position="915"/>
        <end position="930"/>
    </location>
</feature>
<evidence type="ECO:0000313" key="4">
    <source>
        <dbReference type="Proteomes" id="UP000800041"/>
    </source>
</evidence>
<dbReference type="SUPFAM" id="SSF50998">
    <property type="entry name" value="Quinoprotein alcohol dehydrogenase-like"/>
    <property type="match status" value="2"/>
</dbReference>
<dbReference type="OrthoDB" id="6252103at2759"/>
<organism evidence="3 4">
    <name type="scientific">Aulographum hederae CBS 113979</name>
    <dbReference type="NCBI Taxonomy" id="1176131"/>
    <lineage>
        <taxon>Eukaryota</taxon>
        <taxon>Fungi</taxon>
        <taxon>Dikarya</taxon>
        <taxon>Ascomycota</taxon>
        <taxon>Pezizomycotina</taxon>
        <taxon>Dothideomycetes</taxon>
        <taxon>Pleosporomycetidae</taxon>
        <taxon>Aulographales</taxon>
        <taxon>Aulographaceae</taxon>
    </lineage>
</organism>